<dbReference type="GO" id="GO:0000226">
    <property type="term" value="P:microtubule cytoskeleton organization"/>
    <property type="evidence" value="ECO:0007669"/>
    <property type="project" value="TreeGrafter"/>
</dbReference>
<dbReference type="AlphaFoldDB" id="Q8SRT2"/>
<keyword evidence="3" id="KW-1185">Reference proteome</keyword>
<dbReference type="Pfam" id="PF25767">
    <property type="entry name" value="ARM_TBCD_2nd"/>
    <property type="match status" value="1"/>
</dbReference>
<dbReference type="PANTHER" id="PTHR12658">
    <property type="entry name" value="BETA-TUBULIN COFACTOR D"/>
    <property type="match status" value="1"/>
</dbReference>
<dbReference type="KEGG" id="ecu:ECU06_0220"/>
<dbReference type="InterPro" id="IPR016024">
    <property type="entry name" value="ARM-type_fold"/>
</dbReference>
<evidence type="ECO:0000259" key="1">
    <source>
        <dbReference type="Pfam" id="PF25767"/>
    </source>
</evidence>
<name>Q8SRT2_ENCCU</name>
<dbReference type="GO" id="GO:0005096">
    <property type="term" value="F:GTPase activator activity"/>
    <property type="evidence" value="ECO:0007669"/>
    <property type="project" value="InterPro"/>
</dbReference>
<dbReference type="VEuPathDB" id="MicrosporidiaDB:ECU06_0220"/>
<organism evidence="2 3">
    <name type="scientific">Encephalitozoon cuniculi (strain GB-M1)</name>
    <name type="common">Microsporidian parasite</name>
    <dbReference type="NCBI Taxonomy" id="284813"/>
    <lineage>
        <taxon>Eukaryota</taxon>
        <taxon>Fungi</taxon>
        <taxon>Fungi incertae sedis</taxon>
        <taxon>Microsporidia</taxon>
        <taxon>Unikaryonidae</taxon>
        <taxon>Encephalitozoon</taxon>
    </lineage>
</organism>
<evidence type="ECO:0000313" key="2">
    <source>
        <dbReference type="EMBL" id="CAD25382.2"/>
    </source>
</evidence>
<dbReference type="GO" id="GO:0007023">
    <property type="term" value="P:post-chaperonin tubulin folding pathway"/>
    <property type="evidence" value="ECO:0007669"/>
    <property type="project" value="InterPro"/>
</dbReference>
<accession>Q8SRT2</accession>
<dbReference type="InterPro" id="IPR033162">
    <property type="entry name" value="TBCD"/>
</dbReference>
<dbReference type="InParanoid" id="Q8SRT2"/>
<feature type="domain" description="Tubulin-folding cofactor D ARM repeats" evidence="1">
    <location>
        <begin position="172"/>
        <end position="319"/>
    </location>
</feature>
<dbReference type="EMBL" id="AL590446">
    <property type="protein sequence ID" value="CAD25382.2"/>
    <property type="molecule type" value="Genomic_DNA"/>
</dbReference>
<dbReference type="GeneID" id="859201"/>
<sequence length="814" mass="91324">MIDLGELICLMEKANGLMGDRHRSPGSAFPTDIKYLKPIISHIDSLASKNRCGVTWWLEVLLQNPFPLKIDEENLSRMISFFLEAARTTILRRSALRCLGMVVQKADVTYYSTEEPRFYIHGTEVSSLMYYGLLSQLSSLGRRMEPVPIESNDSVAVKKMKIKIMSNSPSSGVLKSLFEMLNERDSRIGWTLCKSFLKVAKHSEPCLVISALKERCDVIFANESAWINTMTILGMMSLEGWDIGDVSAIVLKGINYTNELVSSSEMVRESALFLLWALTRGSSTMDKSLFHLVVGKALFDPSLSCRRGAAAVILEHIGRFPEAWGEELISLINFHSVKRLSSCSRAVKRVLKILDCEDVFEDILLKNLFHYSPETKFQGGYCISRYLKGGRLVPYIDSIDLKTPSDFIGVFTVAKEFIGQDRGHEIKGIVEMIIKLRIPPSFSRYRDFGVFAGSYLGVVEGLKDIEDRDIVCENLHMLLAKNVLPDEVSRVSWRFVDADEGFAARVARSISRGTESLILANSRNERHRDHAEKKYLELLESGNIDAKAHVMKAIRLSGRIEQYREHILNGLENYYADSRGDVSSGLRRESLMASFLMKDTLVSPRYFVRYFVDKSKVLRDECILLCKNSGVFPEGFEYIRRRGHSVDPGRLQPLLAFLNSFYAEFKRLEEESKLGNDKAMFVASIAASKNLSAEHQEEFVRGMLGTIGSSDASLCSFIVEAVFEARERFCRPVMAVLNQSSESYGRIVCPAIELICGVIGLEIESNLLVFGSNAGIADRLALALQEKNIPGRVSSYARNVLEKLSQLSGSSKVG</sequence>
<proteinExistence type="predicted"/>
<reference evidence="2 3" key="1">
    <citation type="journal article" date="2001" name="Nature">
        <title>Genome sequence and gene compaction of the eukaryote parasite Encephalitozoon cuniculi.</title>
        <authorList>
            <person name="Katinka M.D."/>
            <person name="Duprat S."/>
            <person name="Cornillot E."/>
            <person name="Metenier G."/>
            <person name="Thomarat F."/>
            <person name="Prensier G."/>
            <person name="Barbe V."/>
            <person name="Peyretaillade E."/>
            <person name="Brottier P."/>
            <person name="Wincker P."/>
            <person name="Delbac F."/>
            <person name="El Alaoui H."/>
            <person name="Peyret P."/>
            <person name="Saurin W."/>
            <person name="Gouy M."/>
            <person name="Weissenbach J."/>
            <person name="Vivares C.P."/>
        </authorList>
    </citation>
    <scope>NUCLEOTIDE SEQUENCE [LARGE SCALE GENOMIC DNA]</scope>
    <source>
        <strain evidence="2 3">GB-M1</strain>
    </source>
</reference>
<evidence type="ECO:0000313" key="3">
    <source>
        <dbReference type="Proteomes" id="UP000000819"/>
    </source>
</evidence>
<dbReference type="RefSeq" id="NP_585778.2">
    <property type="nucleotide sequence ID" value="NM_001041400.2"/>
</dbReference>
<dbReference type="STRING" id="284813.Q8SRT2"/>
<dbReference type="HOGENOM" id="CLU_345128_0_0_1"/>
<dbReference type="InterPro" id="IPR058033">
    <property type="entry name" value="ARM_TBCD_2nd"/>
</dbReference>
<dbReference type="OrthoDB" id="2191705at2759"/>
<dbReference type="PANTHER" id="PTHR12658:SF0">
    <property type="entry name" value="TUBULIN-SPECIFIC CHAPERONE D"/>
    <property type="match status" value="1"/>
</dbReference>
<gene>
    <name evidence="2" type="ordered locus">ECU06_0220</name>
</gene>
<dbReference type="GO" id="GO:0007021">
    <property type="term" value="P:tubulin complex assembly"/>
    <property type="evidence" value="ECO:0007669"/>
    <property type="project" value="InterPro"/>
</dbReference>
<dbReference type="GO" id="GO:0048487">
    <property type="term" value="F:beta-tubulin binding"/>
    <property type="evidence" value="ECO:0007669"/>
    <property type="project" value="InterPro"/>
</dbReference>
<dbReference type="SUPFAM" id="SSF48371">
    <property type="entry name" value="ARM repeat"/>
    <property type="match status" value="1"/>
</dbReference>
<reference evidence="2 3" key="2">
    <citation type="journal article" date="2009" name="BMC Genomics">
        <title>Identification of transcriptional signals in Encephalitozoon cuniculi widespread among Microsporidia phylum: support for accurate structural genome annotation.</title>
        <authorList>
            <person name="Peyretaillade E."/>
            <person name="Goncalves O."/>
            <person name="Terrat S."/>
            <person name="Dugat-Bony E."/>
            <person name="Wincker P."/>
            <person name="Cornman R.S."/>
            <person name="Evans J.D."/>
            <person name="Delbac F."/>
            <person name="Peyret P."/>
        </authorList>
    </citation>
    <scope>NUCLEOTIDE SEQUENCE [LARGE SCALE GENOMIC DNA]</scope>
    <source>
        <strain evidence="2 3">GB-M1</strain>
    </source>
</reference>
<protein>
    <submittedName>
        <fullName evidence="2">TUBULIN-FOLDING COFACTOR D</fullName>
    </submittedName>
</protein>
<dbReference type="Proteomes" id="UP000000819">
    <property type="component" value="Chromosome VI"/>
</dbReference>